<dbReference type="GeneTree" id="ENSGT00510000047225"/>
<evidence type="ECO:0000313" key="12">
    <source>
        <dbReference type="Proteomes" id="UP000001646"/>
    </source>
</evidence>
<evidence type="ECO:0000259" key="10">
    <source>
        <dbReference type="Pfam" id="PF00561"/>
    </source>
</evidence>
<dbReference type="InterPro" id="IPR050266">
    <property type="entry name" value="AB_hydrolase_sf"/>
</dbReference>
<dbReference type="PRINTS" id="PR00111">
    <property type="entry name" value="ABHYDROLASE"/>
</dbReference>
<keyword evidence="9" id="KW-0812">Transmembrane</keyword>
<evidence type="ECO:0000313" key="11">
    <source>
        <dbReference type="Ensembl" id="ENSACAP00000028663.1"/>
    </source>
</evidence>
<reference evidence="11 12" key="1">
    <citation type="submission" date="2009-12" db="EMBL/GenBank/DDBJ databases">
        <title>The Genome Sequence of Anolis carolinensis (Green Anole Lizard).</title>
        <authorList>
            <consortium name="The Genome Sequencing Platform"/>
            <person name="Di Palma F."/>
            <person name="Alfoldi J."/>
            <person name="Heiman D."/>
            <person name="Young S."/>
            <person name="Grabherr M."/>
            <person name="Johnson J."/>
            <person name="Lander E.S."/>
            <person name="Lindblad-Toh K."/>
        </authorList>
    </citation>
    <scope>NUCLEOTIDE SEQUENCE [LARGE SCALE GENOMIC DNA]</scope>
    <source>
        <strain evidence="11 12">JBL SC #1</strain>
    </source>
</reference>
<evidence type="ECO:0000256" key="1">
    <source>
        <dbReference type="ARBA" id="ARBA00001613"/>
    </source>
</evidence>
<dbReference type="InterPro" id="IPR000073">
    <property type="entry name" value="AB_hydrolase_1"/>
</dbReference>
<reference evidence="11" key="3">
    <citation type="submission" date="2025-09" db="UniProtKB">
        <authorList>
            <consortium name="Ensembl"/>
        </authorList>
    </citation>
    <scope>IDENTIFICATION</scope>
</reference>
<dbReference type="InterPro" id="IPR029058">
    <property type="entry name" value="AB_hydrolase_fold"/>
</dbReference>
<comment type="catalytic activity">
    <reaction evidence="1">
        <text>Hydrolyzes glycerol monoesters of long-chain fatty acids.</text>
        <dbReference type="EC" id="3.1.1.23"/>
    </reaction>
</comment>
<feature type="domain" description="AB hydrolase-1" evidence="10">
    <location>
        <begin position="93"/>
        <end position="321"/>
    </location>
</feature>
<dbReference type="EC" id="3.1.1.23" evidence="3"/>
<dbReference type="GO" id="GO:0031902">
    <property type="term" value="C:late endosome membrane"/>
    <property type="evidence" value="ECO:0007669"/>
    <property type="project" value="UniProtKB-SubCell"/>
</dbReference>
<evidence type="ECO:0000256" key="2">
    <source>
        <dbReference type="ARBA" id="ARBA00008645"/>
    </source>
</evidence>
<dbReference type="PRINTS" id="PR00412">
    <property type="entry name" value="EPOXHYDRLASE"/>
</dbReference>
<evidence type="ECO:0000256" key="8">
    <source>
        <dbReference type="ARBA" id="ARBA00049568"/>
    </source>
</evidence>
<dbReference type="AlphaFoldDB" id="A0A803T0C3"/>
<evidence type="ECO:0000256" key="6">
    <source>
        <dbReference type="ARBA" id="ARBA00046308"/>
    </source>
</evidence>
<dbReference type="Bgee" id="ENSACAG00000011899">
    <property type="expression patterns" value="Expressed in ovary"/>
</dbReference>
<dbReference type="GO" id="GO:0031966">
    <property type="term" value="C:mitochondrial membrane"/>
    <property type="evidence" value="ECO:0007669"/>
    <property type="project" value="UniProtKB-SubCell"/>
</dbReference>
<dbReference type="InterPro" id="IPR000639">
    <property type="entry name" value="Epox_hydrolase-like"/>
</dbReference>
<dbReference type="Pfam" id="PF00561">
    <property type="entry name" value="Abhydrolase_1"/>
    <property type="match status" value="1"/>
</dbReference>
<evidence type="ECO:0000256" key="7">
    <source>
        <dbReference type="ARBA" id="ARBA00047662"/>
    </source>
</evidence>
<dbReference type="Proteomes" id="UP000001646">
    <property type="component" value="Chromosome 2"/>
</dbReference>
<accession>A0A803T0C3</accession>
<comment type="catalytic activity">
    <reaction evidence="7">
        <text>1-dodecanoylglycerol + H2O = dodecanoate + glycerol + H(+)</text>
        <dbReference type="Rhea" id="RHEA:44316"/>
        <dbReference type="ChEBI" id="CHEBI:15377"/>
        <dbReference type="ChEBI" id="CHEBI:15378"/>
        <dbReference type="ChEBI" id="CHEBI:17754"/>
        <dbReference type="ChEBI" id="CHEBI:18262"/>
        <dbReference type="ChEBI" id="CHEBI:75539"/>
    </reaction>
</comment>
<proteinExistence type="inferred from homology"/>
<keyword evidence="12" id="KW-1185">Reference proteome</keyword>
<dbReference type="SUPFAM" id="SSF53474">
    <property type="entry name" value="alpha/beta-Hydrolases"/>
    <property type="match status" value="1"/>
</dbReference>
<keyword evidence="9" id="KW-1133">Transmembrane helix</keyword>
<dbReference type="PANTHER" id="PTHR43798">
    <property type="entry name" value="MONOACYLGLYCEROL LIPASE"/>
    <property type="match status" value="1"/>
</dbReference>
<gene>
    <name evidence="11" type="primary">LOC100560311</name>
</gene>
<evidence type="ECO:0000256" key="5">
    <source>
        <dbReference type="ARBA" id="ARBA00037874"/>
    </source>
</evidence>
<dbReference type="GO" id="GO:0005765">
    <property type="term" value="C:lysosomal membrane"/>
    <property type="evidence" value="ECO:0007669"/>
    <property type="project" value="UniProtKB-SubCell"/>
</dbReference>
<comment type="function">
    <text evidence="8">Lipase that preferentially hydrolysis medium-chain saturated monoacylglycerols including 2-arachidonoylglycerol. Through 2-arachidonoylglycerol degradation may regulate endocannabinoid signaling pathways. Also has a lysophosphatidyl lipase activity with a preference for lysophosphatidylglycerol among other lysophospholipids. Also able to degrade bis(monoacylglycero)phosphate (BMP) and constitutes the major enzyme for BMP catabolism. BMP, also known as lysobisphosphatidic acid, is enriched in late endosomes and lysosomes and plays a key role in the formation of intraluminal vesicles and in lipid sorting.</text>
</comment>
<organism evidence="11 12">
    <name type="scientific">Anolis carolinensis</name>
    <name type="common">Green anole</name>
    <name type="synonym">American chameleon</name>
    <dbReference type="NCBI Taxonomy" id="28377"/>
    <lineage>
        <taxon>Eukaryota</taxon>
        <taxon>Metazoa</taxon>
        <taxon>Chordata</taxon>
        <taxon>Craniata</taxon>
        <taxon>Vertebrata</taxon>
        <taxon>Euteleostomi</taxon>
        <taxon>Lepidosauria</taxon>
        <taxon>Squamata</taxon>
        <taxon>Bifurcata</taxon>
        <taxon>Unidentata</taxon>
        <taxon>Episquamata</taxon>
        <taxon>Toxicofera</taxon>
        <taxon>Iguania</taxon>
        <taxon>Dactyloidae</taxon>
        <taxon>Anolis</taxon>
    </lineage>
</organism>
<dbReference type="Ensembl" id="ENSACAT00000038341.1">
    <property type="protein sequence ID" value="ENSACAP00000028663.1"/>
    <property type="gene ID" value="ENSACAG00000011899.3"/>
</dbReference>
<protein>
    <recommendedName>
        <fullName evidence="3">acylglycerol lipase</fullName>
        <ecNumber evidence="3">3.1.1.23</ecNumber>
    </recommendedName>
</protein>
<dbReference type="GO" id="GO:0047372">
    <property type="term" value="F:monoacylglycerol lipase activity"/>
    <property type="evidence" value="ECO:0007669"/>
    <property type="project" value="UniProtKB-EC"/>
</dbReference>
<name>A0A803T0C3_ANOCA</name>
<keyword evidence="9" id="KW-0472">Membrane</keyword>
<comment type="subcellular location">
    <subcellularLocation>
        <location evidence="4">Late endosome membrane</location>
        <topology evidence="4">Single-pass type II membrane protein</topology>
    </subcellularLocation>
    <subcellularLocation>
        <location evidence="5">Lysosome membrane</location>
        <topology evidence="5">Single-pass type II membrane protein</topology>
    </subcellularLocation>
    <subcellularLocation>
        <location evidence="6">Mitochondrion membrane</location>
        <topology evidence="6">Single-pass type II membrane protein</topology>
    </subcellularLocation>
</comment>
<dbReference type="Gene3D" id="3.40.50.1820">
    <property type="entry name" value="alpha/beta hydrolase"/>
    <property type="match status" value="1"/>
</dbReference>
<evidence type="ECO:0000256" key="9">
    <source>
        <dbReference type="SAM" id="Phobius"/>
    </source>
</evidence>
<evidence type="ECO:0000256" key="3">
    <source>
        <dbReference type="ARBA" id="ARBA00013254"/>
    </source>
</evidence>
<sequence>MSERIKVRPGDKEELQQAEMELCLHRIFKRTLTFILSVLIFTFLTMYHLGPSLKIFQIMMWYKRQKRGVKVKYVEHEGYRFCYFSRGQPGLQPSILMLHGFSFNKDVWLNAIKLFPKGLHLVCLDMPGHGETTRLLGESYTAATQAQRIHQFVKCIDMDRKPFHLVGTSTGGMVAGLYAILYPSDVCCLSLLCPAGLRYPKASDLVKYLKKQKRSMQSHNFLKHGVYHSSRTNLQHLKGYLAASRPDKAFYINYFLDLSSAKSKYSLHDNMSKIRAPTQIIWGKDDKVLDPSGADILANAVVNSQVHMLEKCGHFIVLDRPRKSAKLLLQFYHSVCGNVDSKIWT</sequence>
<evidence type="ECO:0000256" key="4">
    <source>
        <dbReference type="ARBA" id="ARBA00037797"/>
    </source>
</evidence>
<reference evidence="11" key="2">
    <citation type="submission" date="2025-08" db="UniProtKB">
        <authorList>
            <consortium name="Ensembl"/>
        </authorList>
    </citation>
    <scope>IDENTIFICATION</scope>
</reference>
<comment type="similarity">
    <text evidence="2">Belongs to the AB hydrolase superfamily.</text>
</comment>
<feature type="transmembrane region" description="Helical" evidence="9">
    <location>
        <begin position="32"/>
        <end position="50"/>
    </location>
</feature>
<dbReference type="PANTHER" id="PTHR43798:SF5">
    <property type="entry name" value="MONOACYLGLYCEROL LIPASE ABHD6"/>
    <property type="match status" value="1"/>
</dbReference>